<dbReference type="OrthoDB" id="5954793at2759"/>
<evidence type="ECO:0000256" key="2">
    <source>
        <dbReference type="ARBA" id="ARBA00022679"/>
    </source>
</evidence>
<comment type="caution">
    <text evidence="4">The sequence shown here is derived from an EMBL/GenBank/DDBJ whole genome shotgun (WGS) entry which is preliminary data.</text>
</comment>
<evidence type="ECO:0000256" key="1">
    <source>
        <dbReference type="ARBA" id="ARBA00022603"/>
    </source>
</evidence>
<evidence type="ECO:0008006" key="6">
    <source>
        <dbReference type="Google" id="ProtNLM"/>
    </source>
</evidence>
<sequence>MRKKKQAITHQTIQKNKNSFQQSRSGTAKLIRRFHVLNKELSKCRAQDHVDRTREQAILKEMDDIGGLDLYQKASLLGQSPRRGGDTSKWLLKTLQTHNITKAVAKPIRMLEVGALSPENYKDHKWIHVYPIDLNPQHELIQKQDFLTMPVPSTEDAKFDIVSLSLVVNFVGDAPSRGKMLLHTRDFLYSVQNKDRLHHLFVVLPLPCLENSRYMSKEVFQDMMTDMGYTKIDEHFSNKLAYYLFELKGRPASVGPFAKKLLPGKEGGKRNNFSITIDSPKKK</sequence>
<name>A0A1X2GWM4_9FUNG</name>
<keyword evidence="3" id="KW-0949">S-adenosyl-L-methionine</keyword>
<organism evidence="4 5">
    <name type="scientific">Hesseltinella vesiculosa</name>
    <dbReference type="NCBI Taxonomy" id="101127"/>
    <lineage>
        <taxon>Eukaryota</taxon>
        <taxon>Fungi</taxon>
        <taxon>Fungi incertae sedis</taxon>
        <taxon>Mucoromycota</taxon>
        <taxon>Mucoromycotina</taxon>
        <taxon>Mucoromycetes</taxon>
        <taxon>Mucorales</taxon>
        <taxon>Cunninghamellaceae</taxon>
        <taxon>Hesseltinella</taxon>
    </lineage>
</organism>
<reference evidence="4 5" key="1">
    <citation type="submission" date="2016-07" db="EMBL/GenBank/DDBJ databases">
        <title>Pervasive Adenine N6-methylation of Active Genes in Fungi.</title>
        <authorList>
            <consortium name="DOE Joint Genome Institute"/>
            <person name="Mondo S.J."/>
            <person name="Dannebaum R.O."/>
            <person name="Kuo R.C."/>
            <person name="Labutti K."/>
            <person name="Haridas S."/>
            <person name="Kuo A."/>
            <person name="Salamov A."/>
            <person name="Ahrendt S.R."/>
            <person name="Lipzen A."/>
            <person name="Sullivan W."/>
            <person name="Andreopoulos W.B."/>
            <person name="Clum A."/>
            <person name="Lindquist E."/>
            <person name="Daum C."/>
            <person name="Ramamoorthy G.K."/>
            <person name="Gryganskyi A."/>
            <person name="Culley D."/>
            <person name="Magnuson J.K."/>
            <person name="James T.Y."/>
            <person name="O'Malley M.A."/>
            <person name="Stajich J.E."/>
            <person name="Spatafora J.W."/>
            <person name="Visel A."/>
            <person name="Grigoriev I.V."/>
        </authorList>
    </citation>
    <scope>NUCLEOTIDE SEQUENCE [LARGE SCALE GENOMIC DNA]</scope>
    <source>
        <strain evidence="4 5">NRRL 3301</strain>
    </source>
</reference>
<dbReference type="GO" id="GO:0016433">
    <property type="term" value="F:rRNA (adenine) methyltransferase activity"/>
    <property type="evidence" value="ECO:0007669"/>
    <property type="project" value="TreeGrafter"/>
</dbReference>
<gene>
    <name evidence="4" type="ORF">DM01DRAFT_1078103</name>
</gene>
<dbReference type="Pfam" id="PF11968">
    <property type="entry name" value="Bmt2"/>
    <property type="match status" value="1"/>
</dbReference>
<protein>
    <recommendedName>
        <fullName evidence="6">25S rRNA adenine-N(1) methyltransferase</fullName>
    </recommendedName>
</protein>
<keyword evidence="1" id="KW-0489">Methyltransferase</keyword>
<accession>A0A1X2GWM4</accession>
<keyword evidence="5" id="KW-1185">Reference proteome</keyword>
<dbReference type="STRING" id="101127.A0A1X2GWM4"/>
<dbReference type="PANTHER" id="PTHR21008:SF1">
    <property type="entry name" value="25S RRNA (ADENINE(2142)-N(1))-METHYLTRANSFERASE"/>
    <property type="match status" value="1"/>
</dbReference>
<dbReference type="GO" id="GO:0005730">
    <property type="term" value="C:nucleolus"/>
    <property type="evidence" value="ECO:0007669"/>
    <property type="project" value="TreeGrafter"/>
</dbReference>
<keyword evidence="2" id="KW-0808">Transferase</keyword>
<evidence type="ECO:0000256" key="3">
    <source>
        <dbReference type="ARBA" id="ARBA00022691"/>
    </source>
</evidence>
<proteinExistence type="inferred from homology"/>
<dbReference type="HAMAP" id="MF_03044">
    <property type="entry name" value="BMT2"/>
    <property type="match status" value="1"/>
</dbReference>
<dbReference type="AlphaFoldDB" id="A0A1X2GWM4"/>
<evidence type="ECO:0000313" key="5">
    <source>
        <dbReference type="Proteomes" id="UP000242146"/>
    </source>
</evidence>
<dbReference type="EMBL" id="MCGT01000002">
    <property type="protein sequence ID" value="ORX62410.1"/>
    <property type="molecule type" value="Genomic_DNA"/>
</dbReference>
<dbReference type="InterPro" id="IPR021867">
    <property type="entry name" value="Bmt2/SAMTOR"/>
</dbReference>
<dbReference type="PANTHER" id="PTHR21008">
    <property type="entry name" value="S-ADENOSYLMETHIONINE SENSOR UPSTREAM OF MTORC1-RELATED"/>
    <property type="match status" value="1"/>
</dbReference>
<evidence type="ECO:0000313" key="4">
    <source>
        <dbReference type="EMBL" id="ORX62410.1"/>
    </source>
</evidence>
<dbReference type="Proteomes" id="UP000242146">
    <property type="component" value="Unassembled WGS sequence"/>
</dbReference>
<feature type="non-terminal residue" evidence="4">
    <location>
        <position position="1"/>
    </location>
</feature>